<dbReference type="GO" id="GO:0016020">
    <property type="term" value="C:membrane"/>
    <property type="evidence" value="ECO:0007669"/>
    <property type="project" value="UniProtKB-SubCell"/>
</dbReference>
<feature type="transmembrane region" description="Helical" evidence="6">
    <location>
        <begin position="226"/>
        <end position="246"/>
    </location>
</feature>
<feature type="transmembrane region" description="Helical" evidence="6">
    <location>
        <begin position="252"/>
        <end position="274"/>
    </location>
</feature>
<comment type="subcellular location">
    <subcellularLocation>
        <location evidence="1">Membrane</location>
        <topology evidence="1">Multi-pass membrane protein</topology>
    </subcellularLocation>
</comment>
<dbReference type="PANTHER" id="PTHR11040">
    <property type="entry name" value="ZINC/IRON TRANSPORTER"/>
    <property type="match status" value="1"/>
</dbReference>
<evidence type="ECO:0000256" key="2">
    <source>
        <dbReference type="ARBA" id="ARBA00022692"/>
    </source>
</evidence>
<keyword evidence="2 6" id="KW-0812">Transmembrane</keyword>
<evidence type="ECO:0000313" key="8">
    <source>
        <dbReference type="Proteomes" id="UP001344447"/>
    </source>
</evidence>
<organism evidence="7 8">
    <name type="scientific">Dictyostelium firmibasis</name>
    <dbReference type="NCBI Taxonomy" id="79012"/>
    <lineage>
        <taxon>Eukaryota</taxon>
        <taxon>Amoebozoa</taxon>
        <taxon>Evosea</taxon>
        <taxon>Eumycetozoa</taxon>
        <taxon>Dictyostelia</taxon>
        <taxon>Dictyosteliales</taxon>
        <taxon>Dictyosteliaceae</taxon>
        <taxon>Dictyostelium</taxon>
    </lineage>
</organism>
<dbReference type="Proteomes" id="UP001344447">
    <property type="component" value="Unassembled WGS sequence"/>
</dbReference>
<evidence type="ECO:0000256" key="6">
    <source>
        <dbReference type="SAM" id="Phobius"/>
    </source>
</evidence>
<keyword evidence="4 6" id="KW-0472">Membrane</keyword>
<dbReference type="Pfam" id="PF02535">
    <property type="entry name" value="Zip"/>
    <property type="match status" value="1"/>
</dbReference>
<feature type="compositionally biased region" description="Polar residues" evidence="5">
    <location>
        <begin position="349"/>
        <end position="360"/>
    </location>
</feature>
<reference evidence="7 8" key="1">
    <citation type="submission" date="2023-11" db="EMBL/GenBank/DDBJ databases">
        <title>Dfirmibasis_genome.</title>
        <authorList>
            <person name="Edelbroek B."/>
            <person name="Kjellin J."/>
            <person name="Jerlstrom-Hultqvist J."/>
            <person name="Soderbom F."/>
        </authorList>
    </citation>
    <scope>NUCLEOTIDE SEQUENCE [LARGE SCALE GENOMIC DNA]</scope>
    <source>
        <strain evidence="7 8">TNS-C-14</strain>
    </source>
</reference>
<feature type="transmembrane region" description="Helical" evidence="6">
    <location>
        <begin position="286"/>
        <end position="304"/>
    </location>
</feature>
<feature type="compositionally biased region" description="Basic residues" evidence="5">
    <location>
        <begin position="131"/>
        <end position="140"/>
    </location>
</feature>
<feature type="compositionally biased region" description="Basic residues" evidence="5">
    <location>
        <begin position="323"/>
        <end position="341"/>
    </location>
</feature>
<sequence>MTSLDVYNDNFKTAFTMCFLSGLSTAIGGLYVIFIKQQSHKLLGHLLSFSSGVMIYISFMDLLPESIAEIGFYNANIWFFVGIIFFAAILRFVPHDHDEGDSNHAHSHNGASVDKHIDNNKEVDDNNGKDKKQKQQKQKQKQQQQNIKNKKKNKDSYLNSVGIATAIGVSLHNFPEGVAVYLACLKGIDVGLPLMLAIAAHNIPEGMAVAAPIYSATGSKWKAFKYSLYSGLCEPIGALIFGLIFREYMTPYLIQSMLAAVAGIMVFMVIKELLPAAFKYVSVDESAFSNVLGMIFFFFSIHFLHSMLPHDHGSGGGDDHGHSHGGHGHSHGGHGHSHGGHSHGDSHIENSQSSSFNAFA</sequence>
<comment type="caution">
    <text evidence="7">The sequence shown here is derived from an EMBL/GenBank/DDBJ whole genome shotgun (WGS) entry which is preliminary data.</text>
</comment>
<feature type="region of interest" description="Disordered" evidence="5">
    <location>
        <begin position="314"/>
        <end position="360"/>
    </location>
</feature>
<proteinExistence type="predicted"/>
<keyword evidence="8" id="KW-1185">Reference proteome</keyword>
<name>A0AAN7U2L2_9MYCE</name>
<dbReference type="GO" id="GO:0005385">
    <property type="term" value="F:zinc ion transmembrane transporter activity"/>
    <property type="evidence" value="ECO:0007669"/>
    <property type="project" value="TreeGrafter"/>
</dbReference>
<evidence type="ECO:0008006" key="9">
    <source>
        <dbReference type="Google" id="ProtNLM"/>
    </source>
</evidence>
<feature type="compositionally biased region" description="Basic and acidic residues" evidence="5">
    <location>
        <begin position="113"/>
        <end position="130"/>
    </location>
</feature>
<gene>
    <name evidence="7" type="ORF">RB653_000359</name>
</gene>
<feature type="transmembrane region" description="Helical" evidence="6">
    <location>
        <begin position="14"/>
        <end position="35"/>
    </location>
</feature>
<accession>A0AAN7U2L2</accession>
<feature type="region of interest" description="Disordered" evidence="5">
    <location>
        <begin position="100"/>
        <end position="153"/>
    </location>
</feature>
<feature type="transmembrane region" description="Helical" evidence="6">
    <location>
        <begin position="71"/>
        <end position="93"/>
    </location>
</feature>
<dbReference type="AlphaFoldDB" id="A0AAN7U2L2"/>
<keyword evidence="3 6" id="KW-1133">Transmembrane helix</keyword>
<evidence type="ECO:0000256" key="3">
    <source>
        <dbReference type="ARBA" id="ARBA00022989"/>
    </source>
</evidence>
<evidence type="ECO:0000256" key="4">
    <source>
        <dbReference type="ARBA" id="ARBA00023136"/>
    </source>
</evidence>
<feature type="transmembrane region" description="Helical" evidence="6">
    <location>
        <begin position="42"/>
        <end position="59"/>
    </location>
</feature>
<evidence type="ECO:0000256" key="1">
    <source>
        <dbReference type="ARBA" id="ARBA00004141"/>
    </source>
</evidence>
<dbReference type="PANTHER" id="PTHR11040:SF210">
    <property type="entry name" value="ZINC-REGULATED TRANSPORTER 3"/>
    <property type="match status" value="1"/>
</dbReference>
<dbReference type="EMBL" id="JAVFKY010000002">
    <property type="protein sequence ID" value="KAK5580343.1"/>
    <property type="molecule type" value="Genomic_DNA"/>
</dbReference>
<evidence type="ECO:0000256" key="5">
    <source>
        <dbReference type="SAM" id="MobiDB-lite"/>
    </source>
</evidence>
<protein>
    <recommendedName>
        <fullName evidence="9">Zinc/iron permease</fullName>
    </recommendedName>
</protein>
<evidence type="ECO:0000313" key="7">
    <source>
        <dbReference type="EMBL" id="KAK5580343.1"/>
    </source>
</evidence>
<dbReference type="InterPro" id="IPR003689">
    <property type="entry name" value="ZIP"/>
</dbReference>